<feature type="domain" description="KIB1-4 beta-propeller" evidence="1">
    <location>
        <begin position="8"/>
        <end position="122"/>
    </location>
</feature>
<keyword evidence="3" id="KW-1185">Reference proteome</keyword>
<dbReference type="Proteomes" id="UP000623129">
    <property type="component" value="Unassembled WGS sequence"/>
</dbReference>
<evidence type="ECO:0000259" key="1">
    <source>
        <dbReference type="Pfam" id="PF03478"/>
    </source>
</evidence>
<dbReference type="Pfam" id="PF03478">
    <property type="entry name" value="Beta-prop_KIB1-4"/>
    <property type="match status" value="2"/>
</dbReference>
<reference evidence="2" key="1">
    <citation type="submission" date="2020-01" db="EMBL/GenBank/DDBJ databases">
        <title>Genome sequence of Kobresia littledalei, the first chromosome-level genome in the family Cyperaceae.</title>
        <authorList>
            <person name="Qu G."/>
        </authorList>
    </citation>
    <scope>NUCLEOTIDE SEQUENCE</scope>
    <source>
        <strain evidence="2">C.B.Clarke</strain>
        <tissue evidence="2">Leaf</tissue>
    </source>
</reference>
<dbReference type="AlphaFoldDB" id="A0A833RDQ7"/>
<dbReference type="OrthoDB" id="1863935at2759"/>
<name>A0A833RDQ7_9POAL</name>
<accession>A0A833RDQ7</accession>
<dbReference type="PANTHER" id="PTHR44259">
    <property type="entry name" value="OS07G0183000 PROTEIN-RELATED"/>
    <property type="match status" value="1"/>
</dbReference>
<comment type="caution">
    <text evidence="2">The sequence shown here is derived from an EMBL/GenBank/DDBJ whole genome shotgun (WGS) entry which is preliminary data.</text>
</comment>
<dbReference type="InterPro" id="IPR050942">
    <property type="entry name" value="F-box_BR-signaling"/>
</dbReference>
<sequence length="238" mass="26908">MNGELARHQIFMPEAANKWICGSSWGWLVLGGIDSMEVSLLNLLTRRVIRLPPVGTFTKWFTHDGQPNIALKGSSYIRKAILSTNPTISKQDCIIMAIVGKNRTLSYCRIGDKKWTNVEDPNSSEMVTLGLSIDRNDLSRNQRVPPALCHHLQYEWFEIDSIGDQLLFIGNNDSFSLPARRHSGKANCIYFTEHAFVNDHKGTNMSSQVHNAFLQPSLLLKVTAAKYISKHLTYLFIM</sequence>
<organism evidence="2 3">
    <name type="scientific">Carex littledalei</name>
    <dbReference type="NCBI Taxonomy" id="544730"/>
    <lineage>
        <taxon>Eukaryota</taxon>
        <taxon>Viridiplantae</taxon>
        <taxon>Streptophyta</taxon>
        <taxon>Embryophyta</taxon>
        <taxon>Tracheophyta</taxon>
        <taxon>Spermatophyta</taxon>
        <taxon>Magnoliopsida</taxon>
        <taxon>Liliopsida</taxon>
        <taxon>Poales</taxon>
        <taxon>Cyperaceae</taxon>
        <taxon>Cyperoideae</taxon>
        <taxon>Cariceae</taxon>
        <taxon>Carex</taxon>
        <taxon>Carex subgen. Euthyceras</taxon>
    </lineage>
</organism>
<evidence type="ECO:0000313" key="3">
    <source>
        <dbReference type="Proteomes" id="UP000623129"/>
    </source>
</evidence>
<gene>
    <name evidence="2" type="ORF">FCM35_KLT19253</name>
</gene>
<dbReference type="InterPro" id="IPR005174">
    <property type="entry name" value="KIB1-4_b-propeller"/>
</dbReference>
<protein>
    <submittedName>
        <fullName evidence="2">F-box protein</fullName>
    </submittedName>
</protein>
<dbReference type="PANTHER" id="PTHR44259:SF111">
    <property type="entry name" value="OS04G0167600 PROTEIN"/>
    <property type="match status" value="1"/>
</dbReference>
<feature type="domain" description="KIB1-4 beta-propeller" evidence="1">
    <location>
        <begin position="154"/>
        <end position="201"/>
    </location>
</feature>
<proteinExistence type="predicted"/>
<dbReference type="EMBL" id="SWLB01000007">
    <property type="protein sequence ID" value="KAF3336667.1"/>
    <property type="molecule type" value="Genomic_DNA"/>
</dbReference>
<evidence type="ECO:0000313" key="2">
    <source>
        <dbReference type="EMBL" id="KAF3336667.1"/>
    </source>
</evidence>